<dbReference type="EMBL" id="JAHOEF010000014">
    <property type="protein sequence ID" value="MBV3382299.1"/>
    <property type="molecule type" value="Genomic_DNA"/>
</dbReference>
<gene>
    <name evidence="2" type="ORF">KSV97_03445</name>
    <name evidence="3" type="ORF">KSW06_03625</name>
</gene>
<dbReference type="InterPro" id="IPR007492">
    <property type="entry name" value="LytTR_DNA-bd_dom"/>
</dbReference>
<evidence type="ECO:0000313" key="3">
    <source>
        <dbReference type="EMBL" id="MBV3392357.1"/>
    </source>
</evidence>
<dbReference type="Proteomes" id="UP001197492">
    <property type="component" value="Unassembled WGS sequence"/>
</dbReference>
<protein>
    <submittedName>
        <fullName evidence="2">LytTR family transcriptional regulator DNA-binding domain-containing protein</fullName>
    </submittedName>
</protein>
<feature type="domain" description="HTH LytTR-type" evidence="1">
    <location>
        <begin position="1"/>
        <end position="34"/>
    </location>
</feature>
<evidence type="ECO:0000313" key="2">
    <source>
        <dbReference type="EMBL" id="MBV3382299.1"/>
    </source>
</evidence>
<dbReference type="PROSITE" id="PS50930">
    <property type="entry name" value="HTH_LYTTR"/>
    <property type="match status" value="1"/>
</dbReference>
<reference evidence="2 5" key="1">
    <citation type="submission" date="2021-06" db="EMBL/GenBank/DDBJ databases">
        <title>Collection of gut derived symbiotic bacterial strains cultured from healthy donors.</title>
        <authorList>
            <person name="Lin H."/>
            <person name="Littmann E."/>
            <person name="Pamer E.G."/>
        </authorList>
    </citation>
    <scope>NUCLEOTIDE SEQUENCE</scope>
    <source>
        <strain evidence="3 5">MSK.21.70</strain>
        <strain evidence="2">MSK.21.82</strain>
    </source>
</reference>
<name>A0AAW4MWW4_9FIRM</name>
<organism evidence="2 4">
    <name type="scientific">Catenibacterium mitsuokai</name>
    <dbReference type="NCBI Taxonomy" id="100886"/>
    <lineage>
        <taxon>Bacteria</taxon>
        <taxon>Bacillati</taxon>
        <taxon>Bacillota</taxon>
        <taxon>Erysipelotrichia</taxon>
        <taxon>Erysipelotrichales</taxon>
        <taxon>Coprobacillaceae</taxon>
        <taxon>Catenibacterium</taxon>
    </lineage>
</organism>
<keyword evidence="2" id="KW-0238">DNA-binding</keyword>
<proteinExistence type="predicted"/>
<evidence type="ECO:0000259" key="1">
    <source>
        <dbReference type="PROSITE" id="PS50930"/>
    </source>
</evidence>
<evidence type="ECO:0000313" key="4">
    <source>
        <dbReference type="Proteomes" id="UP001196408"/>
    </source>
</evidence>
<dbReference type="AlphaFoldDB" id="A0AAW4MWW4"/>
<evidence type="ECO:0000313" key="5">
    <source>
        <dbReference type="Proteomes" id="UP001197492"/>
    </source>
</evidence>
<dbReference type="EMBL" id="JAHOEL010000015">
    <property type="protein sequence ID" value="MBV3392357.1"/>
    <property type="molecule type" value="Genomic_DNA"/>
</dbReference>
<keyword evidence="5" id="KW-1185">Reference proteome</keyword>
<dbReference type="Proteomes" id="UP001196408">
    <property type="component" value="Unassembled WGS sequence"/>
</dbReference>
<sequence length="37" mass="4150">MVQEITKDSALLIDGTSIPISRSYYKALKDQINNLIP</sequence>
<comment type="caution">
    <text evidence="2">The sequence shown here is derived from an EMBL/GenBank/DDBJ whole genome shotgun (WGS) entry which is preliminary data.</text>
</comment>
<accession>A0AAW4MWW4</accession>
<dbReference type="GO" id="GO:0003677">
    <property type="term" value="F:DNA binding"/>
    <property type="evidence" value="ECO:0007669"/>
    <property type="project" value="UniProtKB-KW"/>
</dbReference>